<evidence type="ECO:0000313" key="1">
    <source>
        <dbReference type="EMBL" id="KAJ8981757.1"/>
    </source>
</evidence>
<evidence type="ECO:0000313" key="2">
    <source>
        <dbReference type="Proteomes" id="UP001162164"/>
    </source>
</evidence>
<dbReference type="Proteomes" id="UP001162164">
    <property type="component" value="Unassembled WGS sequence"/>
</dbReference>
<protein>
    <submittedName>
        <fullName evidence="1">Uncharacterized protein</fullName>
    </submittedName>
</protein>
<organism evidence="1 2">
    <name type="scientific">Molorchus minor</name>
    <dbReference type="NCBI Taxonomy" id="1323400"/>
    <lineage>
        <taxon>Eukaryota</taxon>
        <taxon>Metazoa</taxon>
        <taxon>Ecdysozoa</taxon>
        <taxon>Arthropoda</taxon>
        <taxon>Hexapoda</taxon>
        <taxon>Insecta</taxon>
        <taxon>Pterygota</taxon>
        <taxon>Neoptera</taxon>
        <taxon>Endopterygota</taxon>
        <taxon>Coleoptera</taxon>
        <taxon>Polyphaga</taxon>
        <taxon>Cucujiformia</taxon>
        <taxon>Chrysomeloidea</taxon>
        <taxon>Cerambycidae</taxon>
        <taxon>Lamiinae</taxon>
        <taxon>Monochamini</taxon>
        <taxon>Molorchus</taxon>
    </lineage>
</organism>
<reference evidence="1" key="1">
    <citation type="journal article" date="2023" name="Insect Mol. Biol.">
        <title>Genome sequencing provides insights into the evolution of gene families encoding plant cell wall-degrading enzymes in longhorned beetles.</title>
        <authorList>
            <person name="Shin N.R."/>
            <person name="Okamura Y."/>
            <person name="Kirsch R."/>
            <person name="Pauchet Y."/>
        </authorList>
    </citation>
    <scope>NUCLEOTIDE SEQUENCE</scope>
    <source>
        <strain evidence="1">MMC_N1</strain>
    </source>
</reference>
<gene>
    <name evidence="1" type="ORF">NQ317_004937</name>
</gene>
<comment type="caution">
    <text evidence="1">The sequence shown here is derived from an EMBL/GenBank/DDBJ whole genome shotgun (WGS) entry which is preliminary data.</text>
</comment>
<sequence length="112" mass="13212">MHAMYLPIQGRDCLDVLYAMRSYMKLDIDIPIKCSKQSIDTSKNTWETLQFNLYWAMVFLQRMFTKIVIRSLKVMCPQYRRKKIIKITLTLMIELDARCVADDIGSNEILVL</sequence>
<dbReference type="EMBL" id="JAPWTJ010000167">
    <property type="protein sequence ID" value="KAJ8981757.1"/>
    <property type="molecule type" value="Genomic_DNA"/>
</dbReference>
<name>A0ABQ9JWI1_9CUCU</name>
<keyword evidence="2" id="KW-1185">Reference proteome</keyword>
<proteinExistence type="predicted"/>
<accession>A0ABQ9JWI1</accession>